<reference evidence="1 2" key="1">
    <citation type="submission" date="2018-12" db="EMBL/GenBank/DDBJ databases">
        <authorList>
            <person name="Toschakov S.V."/>
        </authorList>
    </citation>
    <scope>NUCLEOTIDE SEQUENCE [LARGE SCALE GENOMIC DNA]</scope>
    <source>
        <strain evidence="1 2">GM2012</strain>
    </source>
</reference>
<sequence>MNAVMLIVALLGPVGAKQEPGSAARVPLDGGGTLLLPEAAEGPIDLVVHLHGAASAVERAIAESGWSAAVVVVNEPGLSAAYARPFSDPSRFETLLAEARAALEEHRPGLDPEAGRLIVSSFSAGFGGVRELLKQPAAFDRIDALVLADSLYCGYEGDPADRRLDPALMAGFRRFAAEAAAGSKAMLVSHCALVPDGYGSTAETADDLVRHVGGTFEAVDEDWGAGWRLCRRCRVGRLTVFGFKGTTAEDHLRHLRRLGELWRMLS</sequence>
<comment type="caution">
    <text evidence="1">The sequence shown here is derived from an EMBL/GenBank/DDBJ whole genome shotgun (WGS) entry which is preliminary data.</text>
</comment>
<organism evidence="1 2">
    <name type="scientific">Tautonia sociabilis</name>
    <dbReference type="NCBI Taxonomy" id="2080755"/>
    <lineage>
        <taxon>Bacteria</taxon>
        <taxon>Pseudomonadati</taxon>
        <taxon>Planctomycetota</taxon>
        <taxon>Planctomycetia</taxon>
        <taxon>Isosphaerales</taxon>
        <taxon>Isosphaeraceae</taxon>
        <taxon>Tautonia</taxon>
    </lineage>
</organism>
<reference evidence="1 2" key="2">
    <citation type="submission" date="2019-01" db="EMBL/GenBank/DDBJ databases">
        <title>Tautonia sociabilis, a novel thermotolerant planctomycete of Isosphaeraceae family, isolated from a 4000 m deep subterranean habitat.</title>
        <authorList>
            <person name="Kovaleva O.L."/>
            <person name="Elcheninov A.G."/>
            <person name="Van Heerden E."/>
            <person name="Toshchakov S.V."/>
            <person name="Novikov A."/>
            <person name="Bonch-Osmolovskaya E.A."/>
            <person name="Kublanov I.V."/>
        </authorList>
    </citation>
    <scope>NUCLEOTIDE SEQUENCE [LARGE SCALE GENOMIC DNA]</scope>
    <source>
        <strain evidence="1 2">GM2012</strain>
    </source>
</reference>
<evidence type="ECO:0000313" key="2">
    <source>
        <dbReference type="Proteomes" id="UP000280296"/>
    </source>
</evidence>
<accession>A0A432MQ08</accession>
<dbReference type="InterPro" id="IPR029058">
    <property type="entry name" value="AB_hydrolase_fold"/>
</dbReference>
<gene>
    <name evidence="1" type="ORF">TsocGM_03295</name>
</gene>
<dbReference type="SUPFAM" id="SSF53474">
    <property type="entry name" value="alpha/beta-Hydrolases"/>
    <property type="match status" value="1"/>
</dbReference>
<protein>
    <recommendedName>
        <fullName evidence="3">Alpha/beta hydrolase</fullName>
    </recommendedName>
</protein>
<evidence type="ECO:0000313" key="1">
    <source>
        <dbReference type="EMBL" id="RUL89155.1"/>
    </source>
</evidence>
<evidence type="ECO:0008006" key="3">
    <source>
        <dbReference type="Google" id="ProtNLM"/>
    </source>
</evidence>
<dbReference type="AlphaFoldDB" id="A0A432MQ08"/>
<proteinExistence type="predicted"/>
<dbReference type="OrthoDB" id="835246at2"/>
<name>A0A432MQ08_9BACT</name>
<keyword evidence="2" id="KW-1185">Reference proteome</keyword>
<dbReference type="EMBL" id="RYZH01000004">
    <property type="protein sequence ID" value="RUL89155.1"/>
    <property type="molecule type" value="Genomic_DNA"/>
</dbReference>
<dbReference type="RefSeq" id="WP_126723890.1">
    <property type="nucleotide sequence ID" value="NZ_RYZH01000004.1"/>
</dbReference>
<dbReference type="Proteomes" id="UP000280296">
    <property type="component" value="Unassembled WGS sequence"/>
</dbReference>